<evidence type="ECO:0000313" key="2">
    <source>
        <dbReference type="Proteomes" id="UP000322214"/>
    </source>
</evidence>
<evidence type="ECO:0008006" key="3">
    <source>
        <dbReference type="Google" id="ProtNLM"/>
    </source>
</evidence>
<dbReference type="STRING" id="980251.GCA_001642875_01219"/>
<dbReference type="SUPFAM" id="SSF109604">
    <property type="entry name" value="HD-domain/PDEase-like"/>
    <property type="match status" value="1"/>
</dbReference>
<dbReference type="Proteomes" id="UP000322214">
    <property type="component" value="Chromosome"/>
</dbReference>
<organism evidence="1 2">
    <name type="scientific">Mariniblastus fucicola</name>
    <dbReference type="NCBI Taxonomy" id="980251"/>
    <lineage>
        <taxon>Bacteria</taxon>
        <taxon>Pseudomonadati</taxon>
        <taxon>Planctomycetota</taxon>
        <taxon>Planctomycetia</taxon>
        <taxon>Pirellulales</taxon>
        <taxon>Pirellulaceae</taxon>
        <taxon>Mariniblastus</taxon>
    </lineage>
</organism>
<accession>A0A5B9PQ59</accession>
<reference evidence="1 2" key="1">
    <citation type="submission" date="2019-08" db="EMBL/GenBank/DDBJ databases">
        <title>Deep-cultivation of Planctomycetes and their phenomic and genomic characterization uncovers novel biology.</title>
        <authorList>
            <person name="Wiegand S."/>
            <person name="Jogler M."/>
            <person name="Boedeker C."/>
            <person name="Pinto D."/>
            <person name="Vollmers J."/>
            <person name="Rivas-Marin E."/>
            <person name="Kohn T."/>
            <person name="Peeters S.H."/>
            <person name="Heuer A."/>
            <person name="Rast P."/>
            <person name="Oberbeckmann S."/>
            <person name="Bunk B."/>
            <person name="Jeske O."/>
            <person name="Meyerdierks A."/>
            <person name="Storesund J.E."/>
            <person name="Kallscheuer N."/>
            <person name="Luecker S."/>
            <person name="Lage O.M."/>
            <person name="Pohl T."/>
            <person name="Merkel B.J."/>
            <person name="Hornburger P."/>
            <person name="Mueller R.-W."/>
            <person name="Bruemmer F."/>
            <person name="Labrenz M."/>
            <person name="Spormann A.M."/>
            <person name="Op den Camp H."/>
            <person name="Overmann J."/>
            <person name="Amann R."/>
            <person name="Jetten M.S.M."/>
            <person name="Mascher T."/>
            <person name="Medema M.H."/>
            <person name="Devos D.P."/>
            <person name="Kaster A.-K."/>
            <person name="Ovreas L."/>
            <person name="Rohde M."/>
            <person name="Galperin M.Y."/>
            <person name="Jogler C."/>
        </authorList>
    </citation>
    <scope>NUCLEOTIDE SEQUENCE [LARGE SCALE GENOMIC DNA]</scope>
    <source>
        <strain evidence="1 2">FC18</strain>
    </source>
</reference>
<proteinExistence type="predicted"/>
<sequence>MNQAWNYDELWDEVAQQFHGGAHSIHGPRHWNRVLQFGLKIAEESGADLMVVKLFALFHDSRRENDGHDPEHGFRGAEFAKELRSAGKFSLDDAQFEKLHYACHWHTDQHHHDDVTIGTCWDADRLDLGRVYITPDPKFLNTAAAKRAATTGPDSFLD</sequence>
<dbReference type="RefSeq" id="WP_075083988.1">
    <property type="nucleotide sequence ID" value="NZ_CP042912.1"/>
</dbReference>
<protein>
    <recommendedName>
        <fullName evidence="3">HD domain-containing protein</fullName>
    </recommendedName>
</protein>
<dbReference type="AlphaFoldDB" id="A0A5B9PQ59"/>
<evidence type="ECO:0000313" key="1">
    <source>
        <dbReference type="EMBL" id="QEG24433.1"/>
    </source>
</evidence>
<gene>
    <name evidence="1" type="ORF">MFFC18_43520</name>
</gene>
<dbReference type="EMBL" id="CP042912">
    <property type="protein sequence ID" value="QEG24433.1"/>
    <property type="molecule type" value="Genomic_DNA"/>
</dbReference>
<dbReference type="Gene3D" id="1.10.3210.10">
    <property type="entry name" value="Hypothetical protein af1432"/>
    <property type="match status" value="1"/>
</dbReference>
<dbReference type="KEGG" id="mff:MFFC18_43520"/>
<name>A0A5B9PQ59_9BACT</name>
<keyword evidence="2" id="KW-1185">Reference proteome</keyword>